<organism evidence="2 3">
    <name type="scientific">Actinomadura geliboluensis</name>
    <dbReference type="NCBI Taxonomy" id="882440"/>
    <lineage>
        <taxon>Bacteria</taxon>
        <taxon>Bacillati</taxon>
        <taxon>Actinomycetota</taxon>
        <taxon>Actinomycetes</taxon>
        <taxon>Streptosporangiales</taxon>
        <taxon>Thermomonosporaceae</taxon>
        <taxon>Actinomadura</taxon>
    </lineage>
</organism>
<gene>
    <name evidence="2" type="ORF">ETD96_22090</name>
</gene>
<dbReference type="SUPFAM" id="SSF82171">
    <property type="entry name" value="DPP6 N-terminal domain-like"/>
    <property type="match status" value="1"/>
</dbReference>
<feature type="region of interest" description="Disordered" evidence="1">
    <location>
        <begin position="15"/>
        <end position="37"/>
    </location>
</feature>
<evidence type="ECO:0000313" key="3">
    <source>
        <dbReference type="Proteomes" id="UP000305238"/>
    </source>
</evidence>
<keyword evidence="3" id="KW-1185">Reference proteome</keyword>
<dbReference type="OrthoDB" id="3579825at2"/>
<evidence type="ECO:0008006" key="4">
    <source>
        <dbReference type="Google" id="ProtNLM"/>
    </source>
</evidence>
<dbReference type="RefSeq" id="WP_138638378.1">
    <property type="nucleotide sequence ID" value="NZ_JASWDG010000134.1"/>
</dbReference>
<reference evidence="2 3" key="1">
    <citation type="submission" date="2019-05" db="EMBL/GenBank/DDBJ databases">
        <title>Draft genome sequence of Actinomadura geliboluensis A8036.</title>
        <authorList>
            <person name="Saricaoglu S."/>
            <person name="Isik K."/>
        </authorList>
    </citation>
    <scope>NUCLEOTIDE SEQUENCE [LARGE SCALE GENOMIC DNA]</scope>
    <source>
        <strain evidence="2 3">A8036</strain>
    </source>
</reference>
<feature type="compositionally biased region" description="Low complexity" evidence="1">
    <location>
        <begin position="336"/>
        <end position="345"/>
    </location>
</feature>
<name>A0A5S4GSB0_9ACTN</name>
<comment type="caution">
    <text evidence="2">The sequence shown here is derived from an EMBL/GenBank/DDBJ whole genome shotgun (WGS) entry which is preliminary data.</text>
</comment>
<accession>A0A5S4GSB0</accession>
<evidence type="ECO:0000256" key="1">
    <source>
        <dbReference type="SAM" id="MobiDB-lite"/>
    </source>
</evidence>
<sequence>MAYADGDGIVITGGGRPTLTFPVPKSDDPADPPAGGDFSWSADGRYVTWSIDNVIHVADTTTGKENSWPCPCIGGTFVGDDLVAVSLDRSILVVAPGAQSPVRHKISGPAATAIRASSGVAGSDGTGIVVKFEKGSKDYSFFSISPDGKSRLVGGNIPQQWPGRERWNADHSVSAFATASNGGPCGMSDRMVLLFPRSSENRLLYLPASSLRWNIMDAAWGADGKLYTAINKWFECNEKGEGIDYASTRIWRLDGGKWTDTGRQLAYFQPISTDSYIGVRLGRQKSRMDTGPPPAELIFGSLHSNATRTIARGLGDFAVSPRAMRTAGGAEPPAPSASLPTTPVPVLGINPDPYQEGYGRVMPPKIFNGGDPTGLVENVHWSNWGAPQATATGTALWAPEVVADGTMEPVQVVASDLGSCHGVRAYRSLTWFFPQHGQKFDPKNLSNICMKVP</sequence>
<dbReference type="EMBL" id="VCKZ01000165">
    <property type="protein sequence ID" value="TMR35846.1"/>
    <property type="molecule type" value="Genomic_DNA"/>
</dbReference>
<dbReference type="Proteomes" id="UP000305238">
    <property type="component" value="Unassembled WGS sequence"/>
</dbReference>
<evidence type="ECO:0000313" key="2">
    <source>
        <dbReference type="EMBL" id="TMR35846.1"/>
    </source>
</evidence>
<protein>
    <recommendedName>
        <fullName evidence="4">WD40 repeat domain-containing protein</fullName>
    </recommendedName>
</protein>
<proteinExistence type="predicted"/>
<feature type="region of interest" description="Disordered" evidence="1">
    <location>
        <begin position="325"/>
        <end position="345"/>
    </location>
</feature>
<dbReference type="AlphaFoldDB" id="A0A5S4GSB0"/>